<dbReference type="PROSITE" id="PS50887">
    <property type="entry name" value="GGDEF"/>
    <property type="match status" value="1"/>
</dbReference>
<dbReference type="InterPro" id="IPR050469">
    <property type="entry name" value="Diguanylate_Cyclase"/>
</dbReference>
<feature type="domain" description="GGDEF" evidence="1">
    <location>
        <begin position="73"/>
        <end position="205"/>
    </location>
</feature>
<dbReference type="GO" id="GO:0052621">
    <property type="term" value="F:diguanylate cyclase activity"/>
    <property type="evidence" value="ECO:0007669"/>
    <property type="project" value="TreeGrafter"/>
</dbReference>
<dbReference type="NCBIfam" id="TIGR00254">
    <property type="entry name" value="GGDEF"/>
    <property type="match status" value="1"/>
</dbReference>
<name>A0A132MTN1_9ACTN</name>
<dbReference type="Pfam" id="PF00990">
    <property type="entry name" value="GGDEF"/>
    <property type="match status" value="1"/>
</dbReference>
<organism evidence="2 3">
    <name type="scientific">Carbonactinospora thermoautotrophica</name>
    <dbReference type="NCBI Taxonomy" id="1469144"/>
    <lineage>
        <taxon>Bacteria</taxon>
        <taxon>Bacillati</taxon>
        <taxon>Actinomycetota</taxon>
        <taxon>Actinomycetes</taxon>
        <taxon>Kitasatosporales</taxon>
        <taxon>Carbonactinosporaceae</taxon>
        <taxon>Carbonactinospora</taxon>
    </lineage>
</organism>
<dbReference type="GO" id="GO:0043709">
    <property type="term" value="P:cell adhesion involved in single-species biofilm formation"/>
    <property type="evidence" value="ECO:0007669"/>
    <property type="project" value="TreeGrafter"/>
</dbReference>
<protein>
    <submittedName>
        <fullName evidence="2">Response regulator containing a CheY-like receiver domain and a GGDEF domain</fullName>
    </submittedName>
</protein>
<proteinExistence type="predicted"/>
<keyword evidence="3" id="KW-1185">Reference proteome</keyword>
<dbReference type="Gene3D" id="3.30.70.270">
    <property type="match status" value="1"/>
</dbReference>
<dbReference type="InterPro" id="IPR029787">
    <property type="entry name" value="Nucleotide_cyclase"/>
</dbReference>
<dbReference type="SUPFAM" id="SSF55073">
    <property type="entry name" value="Nucleotide cyclase"/>
    <property type="match status" value="1"/>
</dbReference>
<dbReference type="GO" id="GO:0005886">
    <property type="term" value="C:plasma membrane"/>
    <property type="evidence" value="ECO:0007669"/>
    <property type="project" value="TreeGrafter"/>
</dbReference>
<dbReference type="InterPro" id="IPR043128">
    <property type="entry name" value="Rev_trsase/Diguanyl_cyclase"/>
</dbReference>
<dbReference type="GO" id="GO:1902201">
    <property type="term" value="P:negative regulation of bacterial-type flagellum-dependent cell motility"/>
    <property type="evidence" value="ECO:0007669"/>
    <property type="project" value="TreeGrafter"/>
</dbReference>
<accession>A0A132MTN1</accession>
<sequence>MRRAGDAARRAELLAAQLSRIHQELADTLLAQRRLTDYLADLSLRDALTGLHNRRHFEGEHNRLFALALALGQPLCLAVADVDDFKSINDRFGHAVGDEVLRVIGQLFDTNSRERDVLARYGGEEFALLMPATTTRSAALACDRIRRKVENYPWDRLRAGLKVTVSVGVADNRNRAAPDEQFRAADDLLYLAKRLGKNQVRAADEPEATLLHRAGQAARSE</sequence>
<dbReference type="SMART" id="SM00267">
    <property type="entry name" value="GGDEF"/>
    <property type="match status" value="1"/>
</dbReference>
<dbReference type="PATRIC" id="fig|1469144.10.peg.1903"/>
<dbReference type="AlphaFoldDB" id="A0A132MTN1"/>
<dbReference type="Proteomes" id="UP000070188">
    <property type="component" value="Unassembled WGS sequence"/>
</dbReference>
<gene>
    <name evidence="2" type="ORF">LI90_1755</name>
</gene>
<comment type="caution">
    <text evidence="2">The sequence shown here is derived from an EMBL/GenBank/DDBJ whole genome shotgun (WGS) entry which is preliminary data.</text>
</comment>
<evidence type="ECO:0000259" key="1">
    <source>
        <dbReference type="PROSITE" id="PS50887"/>
    </source>
</evidence>
<dbReference type="PANTHER" id="PTHR45138">
    <property type="entry name" value="REGULATORY COMPONENTS OF SENSORY TRANSDUCTION SYSTEM"/>
    <property type="match status" value="1"/>
</dbReference>
<evidence type="ECO:0000313" key="2">
    <source>
        <dbReference type="EMBL" id="KWX00732.1"/>
    </source>
</evidence>
<dbReference type="InterPro" id="IPR000160">
    <property type="entry name" value="GGDEF_dom"/>
</dbReference>
<evidence type="ECO:0000313" key="3">
    <source>
        <dbReference type="Proteomes" id="UP000070188"/>
    </source>
</evidence>
<reference evidence="3" key="1">
    <citation type="submission" date="2015-04" db="EMBL/GenBank/DDBJ databases">
        <title>Physiological reanalysis, assessment of diazotrophy, and genome sequences of multiple isolates of Streptomyces thermoautotrophicus.</title>
        <authorList>
            <person name="MacKellar D.C."/>
            <person name="Lieber L."/>
            <person name="Norman J."/>
            <person name="Bolger A."/>
            <person name="Tobin C."/>
            <person name="Murray J.W."/>
            <person name="Chang R."/>
            <person name="Ford T."/>
            <person name="Nguyen P.Q."/>
            <person name="Woodward J."/>
            <person name="Permingeat H."/>
            <person name="Joshi N.S."/>
            <person name="Silver P.A."/>
            <person name="Usadel B."/>
            <person name="Rutherford A.W."/>
            <person name="Friesen M."/>
            <person name="Prell J."/>
        </authorList>
    </citation>
    <scope>NUCLEOTIDE SEQUENCE [LARGE SCALE GENOMIC DNA]</scope>
    <source>
        <strain evidence="3">H1</strain>
    </source>
</reference>
<dbReference type="EMBL" id="LAXD01000001">
    <property type="protein sequence ID" value="KWX00732.1"/>
    <property type="molecule type" value="Genomic_DNA"/>
</dbReference>
<dbReference type="CDD" id="cd01949">
    <property type="entry name" value="GGDEF"/>
    <property type="match status" value="1"/>
</dbReference>
<dbReference type="FunFam" id="3.30.70.270:FF:000001">
    <property type="entry name" value="Diguanylate cyclase domain protein"/>
    <property type="match status" value="1"/>
</dbReference>
<dbReference type="PANTHER" id="PTHR45138:SF9">
    <property type="entry name" value="DIGUANYLATE CYCLASE DGCM-RELATED"/>
    <property type="match status" value="1"/>
</dbReference>
<dbReference type="STRING" id="1469144.LI90_1755"/>